<dbReference type="InterPro" id="IPR033659">
    <property type="entry name" value="Ferrochelatase_N"/>
</dbReference>
<dbReference type="Pfam" id="PF00762">
    <property type="entry name" value="Ferrochelatase"/>
    <property type="match status" value="1"/>
</dbReference>
<organism evidence="11 12">
    <name type="scientific">Cupriavidus plantarum</name>
    <dbReference type="NCBI Taxonomy" id="942865"/>
    <lineage>
        <taxon>Bacteria</taxon>
        <taxon>Pseudomonadati</taxon>
        <taxon>Pseudomonadota</taxon>
        <taxon>Betaproteobacteria</taxon>
        <taxon>Burkholderiales</taxon>
        <taxon>Burkholderiaceae</taxon>
        <taxon>Cupriavidus</taxon>
    </lineage>
</organism>
<feature type="binding site" evidence="9">
    <location>
        <position position="227"/>
    </location>
    <ligand>
        <name>Fe(2+)</name>
        <dbReference type="ChEBI" id="CHEBI:29033"/>
    </ligand>
</feature>
<comment type="function">
    <text evidence="9 10">Catalyzes the ferrous insertion into protoporphyrin IX.</text>
</comment>
<evidence type="ECO:0000256" key="6">
    <source>
        <dbReference type="ARBA" id="ARBA00023239"/>
    </source>
</evidence>
<keyword evidence="3 9" id="KW-0479">Metal-binding</keyword>
<dbReference type="InterPro" id="IPR033644">
    <property type="entry name" value="Ferrochelatase_C"/>
</dbReference>
<evidence type="ECO:0000256" key="8">
    <source>
        <dbReference type="ARBA" id="ARBA00024536"/>
    </source>
</evidence>
<dbReference type="CDD" id="cd03411">
    <property type="entry name" value="Ferrochelatase_N"/>
    <property type="match status" value="1"/>
</dbReference>
<gene>
    <name evidence="9" type="primary">hemH</name>
    <name evidence="11" type="ORF">C7419_1011837</name>
</gene>
<feature type="binding site" evidence="9">
    <location>
        <position position="308"/>
    </location>
    <ligand>
        <name>Fe(2+)</name>
        <dbReference type="ChEBI" id="CHEBI:29033"/>
    </ligand>
</feature>
<dbReference type="UniPathway" id="UPA00252">
    <property type="reaction ID" value="UER00325"/>
</dbReference>
<comment type="catalytic activity">
    <reaction evidence="8">
        <text>Fe-coproporphyrin III + 2 H(+) = coproporphyrin III + Fe(2+)</text>
        <dbReference type="Rhea" id="RHEA:49572"/>
        <dbReference type="ChEBI" id="CHEBI:15378"/>
        <dbReference type="ChEBI" id="CHEBI:29033"/>
        <dbReference type="ChEBI" id="CHEBI:68438"/>
        <dbReference type="ChEBI" id="CHEBI:131725"/>
        <dbReference type="EC" id="4.99.1.9"/>
    </reaction>
    <physiologicalReaction direction="right-to-left" evidence="8">
        <dbReference type="Rhea" id="RHEA:49574"/>
    </physiologicalReaction>
</comment>
<evidence type="ECO:0000256" key="10">
    <source>
        <dbReference type="RuleBase" id="RU000607"/>
    </source>
</evidence>
<evidence type="ECO:0000256" key="3">
    <source>
        <dbReference type="ARBA" id="ARBA00022723"/>
    </source>
</evidence>
<dbReference type="AlphaFoldDB" id="A0A316FK11"/>
<keyword evidence="6 9" id="KW-0456">Lyase</keyword>
<dbReference type="EC" id="4.98.1.1" evidence="9 10"/>
<dbReference type="NCBIfam" id="TIGR00109">
    <property type="entry name" value="hemH"/>
    <property type="match status" value="1"/>
</dbReference>
<dbReference type="GO" id="GO:0006783">
    <property type="term" value="P:heme biosynthetic process"/>
    <property type="evidence" value="ECO:0007669"/>
    <property type="project" value="UniProtKB-UniRule"/>
</dbReference>
<evidence type="ECO:0000313" key="11">
    <source>
        <dbReference type="EMBL" id="PWK37950.1"/>
    </source>
</evidence>
<evidence type="ECO:0000256" key="5">
    <source>
        <dbReference type="ARBA" id="ARBA00023133"/>
    </source>
</evidence>
<dbReference type="HAMAP" id="MF_00323">
    <property type="entry name" value="Ferrochelatase"/>
    <property type="match status" value="1"/>
</dbReference>
<evidence type="ECO:0000256" key="4">
    <source>
        <dbReference type="ARBA" id="ARBA00023004"/>
    </source>
</evidence>
<protein>
    <recommendedName>
        <fullName evidence="9 10">Ferrochelatase</fullName>
        <ecNumber evidence="9 10">4.98.1.1</ecNumber>
    </recommendedName>
    <alternativeName>
        <fullName evidence="9">Heme synthase</fullName>
    </alternativeName>
    <alternativeName>
        <fullName evidence="9">Protoheme ferro-lyase</fullName>
    </alternativeName>
</protein>
<dbReference type="PANTHER" id="PTHR11108:SF1">
    <property type="entry name" value="FERROCHELATASE, MITOCHONDRIAL"/>
    <property type="match status" value="1"/>
</dbReference>
<keyword evidence="12" id="KW-1185">Reference proteome</keyword>
<dbReference type="GO" id="GO:0046872">
    <property type="term" value="F:metal ion binding"/>
    <property type="evidence" value="ECO:0007669"/>
    <property type="project" value="UniProtKB-KW"/>
</dbReference>
<dbReference type="PROSITE" id="PS00534">
    <property type="entry name" value="FERROCHELATASE"/>
    <property type="match status" value="1"/>
</dbReference>
<dbReference type="GO" id="GO:0004325">
    <property type="term" value="F:ferrochelatase activity"/>
    <property type="evidence" value="ECO:0007669"/>
    <property type="project" value="UniProtKB-UniRule"/>
</dbReference>
<evidence type="ECO:0000256" key="1">
    <source>
        <dbReference type="ARBA" id="ARBA00007718"/>
    </source>
</evidence>
<comment type="pathway">
    <text evidence="9 10">Porphyrin-containing compound metabolism; protoheme biosynthesis; protoheme from protoporphyrin-IX: step 1/1.</text>
</comment>
<sequence>MARGAYGNSMTFAPEPTYQHGQAPRTAILLINLGTPDAPTPKAVGRYLAQFLGDPRVVEIPRAAWLPILHGVILPIRSRASAMKYESIWLREAHMTGSPLLVYTERQAHALQQLMIQQGHDVTVACAMRYGNPSIGSVLEALRRQGTERILVLPLYPQFSGTTTATAFDELFRVLGQWRNQPELRLVKHFHDHPAYIAALHQQVGAYWAQHGAPDFGRGDKLILSFHGLPRRLLDLGDPYHCECLKTGRLLGEALGLQPGQYQVTFQSRFGKAEWLQPYTAPTLTELGRVGTARVDVFCPGFPADCIETLEEIAMEGQSEFRVAGGKDFHFIPCMNDAQPWIAGLAEIALQHLQGWPLRAPHPHELDARRARAQTRGAAA</sequence>
<keyword evidence="7 9" id="KW-0627">Porphyrin biosynthesis</keyword>
<keyword evidence="4 9" id="KW-0408">Iron</keyword>
<dbReference type="PANTHER" id="PTHR11108">
    <property type="entry name" value="FERROCHELATASE"/>
    <property type="match status" value="1"/>
</dbReference>
<accession>A0A316FK11</accession>
<dbReference type="GO" id="GO:0005737">
    <property type="term" value="C:cytoplasm"/>
    <property type="evidence" value="ECO:0007669"/>
    <property type="project" value="UniProtKB-SubCell"/>
</dbReference>
<evidence type="ECO:0000313" key="12">
    <source>
        <dbReference type="Proteomes" id="UP000245754"/>
    </source>
</evidence>
<evidence type="ECO:0000256" key="9">
    <source>
        <dbReference type="HAMAP-Rule" id="MF_00323"/>
    </source>
</evidence>
<evidence type="ECO:0000256" key="2">
    <source>
        <dbReference type="ARBA" id="ARBA00022490"/>
    </source>
</evidence>
<dbReference type="Gene3D" id="3.40.50.1400">
    <property type="match status" value="2"/>
</dbReference>
<dbReference type="InterPro" id="IPR019772">
    <property type="entry name" value="Ferrochelatase_AS"/>
</dbReference>
<keyword evidence="5 9" id="KW-0350">Heme biosynthesis</keyword>
<dbReference type="FunFam" id="3.40.50.1400:FF:000002">
    <property type="entry name" value="Ferrochelatase"/>
    <property type="match status" value="1"/>
</dbReference>
<dbReference type="InterPro" id="IPR001015">
    <property type="entry name" value="Ferrochelatase"/>
</dbReference>
<evidence type="ECO:0000256" key="7">
    <source>
        <dbReference type="ARBA" id="ARBA00023244"/>
    </source>
</evidence>
<dbReference type="SUPFAM" id="SSF53800">
    <property type="entry name" value="Chelatase"/>
    <property type="match status" value="1"/>
</dbReference>
<proteinExistence type="inferred from homology"/>
<comment type="caution">
    <text evidence="11">The sequence shown here is derived from an EMBL/GenBank/DDBJ whole genome shotgun (WGS) entry which is preliminary data.</text>
</comment>
<dbReference type="EMBL" id="QGGT01000001">
    <property type="protein sequence ID" value="PWK37950.1"/>
    <property type="molecule type" value="Genomic_DNA"/>
</dbReference>
<dbReference type="Proteomes" id="UP000245754">
    <property type="component" value="Unassembled WGS sequence"/>
</dbReference>
<comment type="similarity">
    <text evidence="1 9 10">Belongs to the ferrochelatase family.</text>
</comment>
<comment type="catalytic activity">
    <reaction evidence="9 10">
        <text>heme b + 2 H(+) = protoporphyrin IX + Fe(2+)</text>
        <dbReference type="Rhea" id="RHEA:22584"/>
        <dbReference type="ChEBI" id="CHEBI:15378"/>
        <dbReference type="ChEBI" id="CHEBI:29033"/>
        <dbReference type="ChEBI" id="CHEBI:57306"/>
        <dbReference type="ChEBI" id="CHEBI:60344"/>
        <dbReference type="EC" id="4.98.1.1"/>
    </reaction>
</comment>
<dbReference type="CDD" id="cd00419">
    <property type="entry name" value="Ferrochelatase_C"/>
    <property type="match status" value="1"/>
</dbReference>
<keyword evidence="2 9" id="KW-0963">Cytoplasm</keyword>
<reference evidence="11 12" key="1">
    <citation type="submission" date="2018-05" db="EMBL/GenBank/DDBJ databases">
        <title>Genomic Encyclopedia of Type Strains, Phase IV (KMG-V): Genome sequencing to study the core and pangenomes of soil and plant-associated prokaryotes.</title>
        <authorList>
            <person name="Whitman W."/>
        </authorList>
    </citation>
    <scope>NUCLEOTIDE SEQUENCE [LARGE SCALE GENOMIC DNA]</scope>
    <source>
        <strain evidence="11 12">SLV-132</strain>
    </source>
</reference>
<name>A0A316FK11_9BURK</name>
<comment type="subcellular location">
    <subcellularLocation>
        <location evidence="9 10">Cytoplasm</location>
    </subcellularLocation>
</comment>